<evidence type="ECO:0000256" key="3">
    <source>
        <dbReference type="ARBA" id="ARBA00011738"/>
    </source>
</evidence>
<dbReference type="CDD" id="cd01050">
    <property type="entry name" value="Acyl_ACP_Desat"/>
    <property type="match status" value="1"/>
</dbReference>
<comment type="subunit">
    <text evidence="3">Homodimer.</text>
</comment>
<dbReference type="InterPro" id="IPR005067">
    <property type="entry name" value="Fatty_acid_desaturase-2"/>
</dbReference>
<dbReference type="EMBL" id="JBHTCF010000014">
    <property type="protein sequence ID" value="MFC7308065.1"/>
    <property type="molecule type" value="Genomic_DNA"/>
</dbReference>
<evidence type="ECO:0000256" key="8">
    <source>
        <dbReference type="ARBA" id="ARBA00023004"/>
    </source>
</evidence>
<keyword evidence="12" id="KW-1185">Reference proteome</keyword>
<gene>
    <name evidence="11" type="ORF">ACFQVC_28030</name>
</gene>
<dbReference type="Proteomes" id="UP001596523">
    <property type="component" value="Unassembled WGS sequence"/>
</dbReference>
<keyword evidence="4" id="KW-0444">Lipid biosynthesis</keyword>
<reference evidence="12" key="1">
    <citation type="journal article" date="2019" name="Int. J. Syst. Evol. Microbiol.">
        <title>The Global Catalogue of Microorganisms (GCM) 10K type strain sequencing project: providing services to taxonomists for standard genome sequencing and annotation.</title>
        <authorList>
            <consortium name="The Broad Institute Genomics Platform"/>
            <consortium name="The Broad Institute Genome Sequencing Center for Infectious Disease"/>
            <person name="Wu L."/>
            <person name="Ma J."/>
        </authorList>
    </citation>
    <scope>NUCLEOTIDE SEQUENCE [LARGE SCALE GENOMIC DNA]</scope>
    <source>
        <strain evidence="12">SYNS20</strain>
    </source>
</reference>
<keyword evidence="7" id="KW-0560">Oxidoreductase</keyword>
<dbReference type="RefSeq" id="WP_381835723.1">
    <property type="nucleotide sequence ID" value="NZ_JBHTCF010000014.1"/>
</dbReference>
<organism evidence="11 12">
    <name type="scientific">Streptomyces monticola</name>
    <dbReference type="NCBI Taxonomy" id="2666263"/>
    <lineage>
        <taxon>Bacteria</taxon>
        <taxon>Bacillati</taxon>
        <taxon>Actinomycetota</taxon>
        <taxon>Actinomycetes</taxon>
        <taxon>Kitasatosporales</taxon>
        <taxon>Streptomycetaceae</taxon>
        <taxon>Streptomyces</taxon>
    </lineage>
</organism>
<dbReference type="SUPFAM" id="SSF47240">
    <property type="entry name" value="Ferritin-like"/>
    <property type="match status" value="1"/>
</dbReference>
<name>A0ABW2JRT7_9ACTN</name>
<evidence type="ECO:0000256" key="10">
    <source>
        <dbReference type="ARBA" id="ARBA00023160"/>
    </source>
</evidence>
<evidence type="ECO:0000256" key="5">
    <source>
        <dbReference type="ARBA" id="ARBA00022723"/>
    </source>
</evidence>
<comment type="similarity">
    <text evidence="2">Belongs to the fatty acid desaturase type 2 family.</text>
</comment>
<dbReference type="PANTHER" id="PTHR31155:SF9">
    <property type="entry name" value="STEAROYL-[ACYL-CARRIER-PROTEIN] 9-DESATURASE 7, CHLOROPLASTIC"/>
    <property type="match status" value="1"/>
</dbReference>
<evidence type="ECO:0000256" key="9">
    <source>
        <dbReference type="ARBA" id="ARBA00023098"/>
    </source>
</evidence>
<dbReference type="PIRSF" id="PIRSF000346">
    <property type="entry name" value="Dlt9_acylACP_des"/>
    <property type="match status" value="1"/>
</dbReference>
<proteinExistence type="inferred from homology"/>
<keyword evidence="8" id="KW-0408">Iron</keyword>
<evidence type="ECO:0000256" key="7">
    <source>
        <dbReference type="ARBA" id="ARBA00023002"/>
    </source>
</evidence>
<dbReference type="InterPro" id="IPR012348">
    <property type="entry name" value="RNR-like"/>
</dbReference>
<keyword evidence="9" id="KW-0443">Lipid metabolism</keyword>
<accession>A0ABW2JRT7</accession>
<evidence type="ECO:0000256" key="2">
    <source>
        <dbReference type="ARBA" id="ARBA00008749"/>
    </source>
</evidence>
<dbReference type="Pfam" id="PF03405">
    <property type="entry name" value="FA_desaturase_2"/>
    <property type="match status" value="1"/>
</dbReference>
<dbReference type="PANTHER" id="PTHR31155">
    <property type="entry name" value="ACYL- ACYL-CARRIER-PROTEIN DESATURASE-RELATED"/>
    <property type="match status" value="1"/>
</dbReference>
<sequence>MRAVDLLTELEPVVAQNLDRHLRVAQEWMPHGYIPWEQGRSYTERPWEPEQSPFAPEVRAALEINLLTEDNLPSYHHEIAVRFGREGAWGTWVHRWTAEEGRHAMAIRDYLLVTRGVDPDDLERQRMATMATGYDAGDKTVARSIAYVTLQELATRVSHRNTGHKTVDPRAEALLARVATDENLHMVFYRSLVSAALEIDPSAMVKAICHEAAAFQMPGTVIPGYRRKAIAIARSGIYNLGVHLDDVLQPLLRHWKFFDLTGLDGEAERSREALADGMERLRTDADRQATRFAEHAQRQQVGAR</sequence>
<keyword evidence="5" id="KW-0479">Metal-binding</keyword>
<dbReference type="Gene3D" id="1.10.620.20">
    <property type="entry name" value="Ribonucleotide Reductase, subunit A"/>
    <property type="match status" value="1"/>
</dbReference>
<comment type="cofactor">
    <cofactor evidence="1">
        <name>Fe(2+)</name>
        <dbReference type="ChEBI" id="CHEBI:29033"/>
    </cofactor>
</comment>
<evidence type="ECO:0000313" key="12">
    <source>
        <dbReference type="Proteomes" id="UP001596523"/>
    </source>
</evidence>
<keyword evidence="6" id="KW-0276">Fatty acid metabolism</keyword>
<evidence type="ECO:0000256" key="1">
    <source>
        <dbReference type="ARBA" id="ARBA00001954"/>
    </source>
</evidence>
<evidence type="ECO:0000256" key="4">
    <source>
        <dbReference type="ARBA" id="ARBA00022516"/>
    </source>
</evidence>
<evidence type="ECO:0000313" key="11">
    <source>
        <dbReference type="EMBL" id="MFC7308065.1"/>
    </source>
</evidence>
<protein>
    <submittedName>
        <fullName evidence="11">Acyl-ACP desaturase</fullName>
    </submittedName>
</protein>
<evidence type="ECO:0000256" key="6">
    <source>
        <dbReference type="ARBA" id="ARBA00022832"/>
    </source>
</evidence>
<comment type="caution">
    <text evidence="11">The sequence shown here is derived from an EMBL/GenBank/DDBJ whole genome shotgun (WGS) entry which is preliminary data.</text>
</comment>
<dbReference type="InterPro" id="IPR009078">
    <property type="entry name" value="Ferritin-like_SF"/>
</dbReference>
<keyword evidence="10" id="KW-0275">Fatty acid biosynthesis</keyword>